<protein>
    <submittedName>
        <fullName evidence="3">PQQ-dependent sugar dehydrogenase</fullName>
    </submittedName>
</protein>
<sequence>MPSLPRLAAVAAAVLMSTTVTVGSSAAATDPARATSAVLAAASSDVATGLQVPWAMVPLADGAALVTERNTGRIYRVKPGTPKQLYTTVPGVVASGEGGLLGIALSQGFPKDRRYFVYYTTAHDNRVAMMLAGSTAAPRPIVTTIRKAGNHNGGGLLVMGNDLYIGTGDAGDTTLPQYSSSLNGKVLRVRYDGTPSAGNRWGKVFTMGHRNVQGLTPAPDGRTVYATELGQNDQDEVNWIRSGGLNYGWPSCEGRCTDPRYTNPIQTWLTSEASPSGISSVGSGSARTYYVGALRGTRLWKMKIVDNRVVSRQSIVQGTFGRIRAVMGRTDGSLWITTSNNDGADRVIRFAPAP</sequence>
<dbReference type="PANTHER" id="PTHR19328">
    <property type="entry name" value="HEDGEHOG-INTERACTING PROTEIN"/>
    <property type="match status" value="1"/>
</dbReference>
<evidence type="ECO:0000313" key="3">
    <source>
        <dbReference type="EMBL" id="XCG65304.1"/>
    </source>
</evidence>
<reference evidence="3" key="1">
    <citation type="submission" date="2024-05" db="EMBL/GenBank/DDBJ databases">
        <authorList>
            <person name="Cai S.Y."/>
            <person name="Jin L.M."/>
            <person name="Li H.R."/>
        </authorList>
    </citation>
    <scope>NUCLEOTIDE SEQUENCE</scope>
    <source>
        <strain evidence="3">A5-74</strain>
    </source>
</reference>
<feature type="domain" description="Glucose/Sorbosone dehydrogenase" evidence="2">
    <location>
        <begin position="50"/>
        <end position="344"/>
    </location>
</feature>
<dbReference type="Pfam" id="PF07995">
    <property type="entry name" value="GSDH"/>
    <property type="match status" value="1"/>
</dbReference>
<proteinExistence type="predicted"/>
<gene>
    <name evidence="3" type="ORF">ABLG96_08455</name>
</gene>
<name>A0AAU8DTF5_9ACTN</name>
<feature type="signal peptide" evidence="1">
    <location>
        <begin position="1"/>
        <end position="22"/>
    </location>
</feature>
<dbReference type="RefSeq" id="WP_353650909.1">
    <property type="nucleotide sequence ID" value="NZ_CP159218.1"/>
</dbReference>
<feature type="chain" id="PRO_5043403515" evidence="1">
    <location>
        <begin position="23"/>
        <end position="354"/>
    </location>
</feature>
<accession>A0AAU8DTF5</accession>
<dbReference type="InterPro" id="IPR012938">
    <property type="entry name" value="Glc/Sorbosone_DH"/>
</dbReference>
<dbReference type="InterPro" id="IPR011041">
    <property type="entry name" value="Quinoprot_gluc/sorb_DH_b-prop"/>
</dbReference>
<organism evidence="3">
    <name type="scientific">Nakamurella sp. A5-74</name>
    <dbReference type="NCBI Taxonomy" id="3158264"/>
    <lineage>
        <taxon>Bacteria</taxon>
        <taxon>Bacillati</taxon>
        <taxon>Actinomycetota</taxon>
        <taxon>Actinomycetes</taxon>
        <taxon>Nakamurellales</taxon>
        <taxon>Nakamurellaceae</taxon>
        <taxon>Nakamurella</taxon>
    </lineage>
</organism>
<dbReference type="AlphaFoldDB" id="A0AAU8DTF5"/>
<dbReference type="InterPro" id="IPR011042">
    <property type="entry name" value="6-blade_b-propeller_TolB-like"/>
</dbReference>
<keyword evidence="1" id="KW-0732">Signal</keyword>
<evidence type="ECO:0000259" key="2">
    <source>
        <dbReference type="Pfam" id="PF07995"/>
    </source>
</evidence>
<evidence type="ECO:0000256" key="1">
    <source>
        <dbReference type="SAM" id="SignalP"/>
    </source>
</evidence>
<dbReference type="Gene3D" id="2.120.10.30">
    <property type="entry name" value="TolB, C-terminal domain"/>
    <property type="match status" value="1"/>
</dbReference>
<dbReference type="SUPFAM" id="SSF50952">
    <property type="entry name" value="Soluble quinoprotein glucose dehydrogenase"/>
    <property type="match status" value="1"/>
</dbReference>
<dbReference type="PANTHER" id="PTHR19328:SF13">
    <property type="entry name" value="HIPL1 PROTEIN"/>
    <property type="match status" value="1"/>
</dbReference>
<dbReference type="EMBL" id="CP159218">
    <property type="protein sequence ID" value="XCG65304.1"/>
    <property type="molecule type" value="Genomic_DNA"/>
</dbReference>